<evidence type="ECO:0000313" key="3">
    <source>
        <dbReference type="EMBL" id="ADI31231.1"/>
    </source>
</evidence>
<dbReference type="InterPro" id="IPR020846">
    <property type="entry name" value="MFS_dom"/>
</dbReference>
<sequence length="428" mass="46720">MEERISSLKALLYGYGNLMGVGSALIVQWLLYYYCPPENSGLTPLAPIIAMGAIILFGRIVDAVSDPFIGYWSDKTMTRWGRRKPFIVIGFILMALSQILVWIPIVRGVSIINVLYAAILLGVFWFGFTAAIAPYLALLPEIATTKEDRVKLSTSQAFFSQVSLIISGVIVPILLGILGFLNTATVLTLIGITAMISIVLGIRERIRSAEKIATKMNLWEAVKITATNKTFLLYLVPTALLVLSTTMLQMALSYAVTVSAGLEKEHVSLFYLPLIIVSIITLPLYKHLASTIGKKKVYLLGMLLFLVPTLMIAFIGYIPIDPQIYLLVTGVIAGLFVTPLLMLPNAIIADITDVDEQITGYRREAIYFGTQGLITKTMAGIAGVTVSFLLGVFGYAPGNDLGVRLVYVVGALLLIPAALIFTKYPIEK</sequence>
<feature type="transmembrane region" description="Helical" evidence="1">
    <location>
        <begin position="268"/>
        <end position="285"/>
    </location>
</feature>
<dbReference type="PANTHER" id="PTHR11328:SF24">
    <property type="entry name" value="MAJOR FACILITATOR SUPERFAMILY (MFS) PROFILE DOMAIN-CONTAINING PROTEIN"/>
    <property type="match status" value="1"/>
</dbReference>
<feature type="transmembrane region" description="Helical" evidence="1">
    <location>
        <begin position="401"/>
        <end position="422"/>
    </location>
</feature>
<gene>
    <name evidence="3" type="ordered locus">Shell_0083</name>
</gene>
<dbReference type="Gene3D" id="1.20.1250.20">
    <property type="entry name" value="MFS general substrate transporter like domains"/>
    <property type="match status" value="2"/>
</dbReference>
<feature type="transmembrane region" description="Helical" evidence="1">
    <location>
        <begin position="297"/>
        <end position="318"/>
    </location>
</feature>
<feature type="transmembrane region" description="Helical" evidence="1">
    <location>
        <begin position="111"/>
        <end position="137"/>
    </location>
</feature>
<feature type="transmembrane region" description="Helical" evidence="1">
    <location>
        <begin position="324"/>
        <end position="343"/>
    </location>
</feature>
<reference evidence="4" key="1">
    <citation type="submission" date="2010-05" db="EMBL/GenBank/DDBJ databases">
        <title>Complete sequence of Staphylothermus hellenicus DSM 12710.</title>
        <authorList>
            <consortium name="US DOE Joint Genome Institute"/>
            <person name="Lucas S."/>
            <person name="Copeland A."/>
            <person name="Lapidus A."/>
            <person name="Cheng J.-F."/>
            <person name="Bruce D."/>
            <person name="Goodwin L."/>
            <person name="Pitluck S."/>
            <person name="Davenport K."/>
            <person name="Detter J.C."/>
            <person name="Han C."/>
            <person name="Tapia R."/>
            <person name="Larimer F."/>
            <person name="Land M."/>
            <person name="Hauser L."/>
            <person name="Kyrpides N."/>
            <person name="Mikhailova N."/>
            <person name="Anderson I.J."/>
            <person name="Woyke T."/>
        </authorList>
    </citation>
    <scope>NUCLEOTIDE SEQUENCE [LARGE SCALE GENOMIC DNA]</scope>
    <source>
        <strain evidence="4">DSM 12710 / JCM 10830 / BK20S6-10-b1 / P8</strain>
    </source>
</reference>
<feature type="transmembrane region" description="Helical" evidence="1">
    <location>
        <begin position="231"/>
        <end position="256"/>
    </location>
</feature>
<dbReference type="SUPFAM" id="SSF103473">
    <property type="entry name" value="MFS general substrate transporter"/>
    <property type="match status" value="1"/>
</dbReference>
<keyword evidence="1" id="KW-1133">Transmembrane helix</keyword>
<evidence type="ECO:0000256" key="1">
    <source>
        <dbReference type="SAM" id="Phobius"/>
    </source>
</evidence>
<feature type="transmembrane region" description="Helical" evidence="1">
    <location>
        <begin position="184"/>
        <end position="202"/>
    </location>
</feature>
<dbReference type="Proteomes" id="UP000002573">
    <property type="component" value="Chromosome"/>
</dbReference>
<dbReference type="PROSITE" id="PS50850">
    <property type="entry name" value="MFS"/>
    <property type="match status" value="1"/>
</dbReference>
<feature type="domain" description="Major facilitator superfamily (MFS) profile" evidence="2">
    <location>
        <begin position="230"/>
        <end position="428"/>
    </location>
</feature>
<dbReference type="InterPro" id="IPR039672">
    <property type="entry name" value="MFS_2"/>
</dbReference>
<feature type="transmembrane region" description="Helical" evidence="1">
    <location>
        <begin position="158"/>
        <end position="178"/>
    </location>
</feature>
<keyword evidence="4" id="KW-1185">Reference proteome</keyword>
<dbReference type="GeneID" id="9234965"/>
<reference evidence="3 4" key="2">
    <citation type="journal article" date="2011" name="Stand. Genomic Sci.">
        <title>Complete genome sequence of Staphylothermus hellenicus P8.</title>
        <authorList>
            <person name="Anderson I."/>
            <person name="Wirth R."/>
            <person name="Lucas S."/>
            <person name="Copeland A."/>
            <person name="Lapidus A."/>
            <person name="Cheng J.F."/>
            <person name="Goodwin L."/>
            <person name="Pitluck S."/>
            <person name="Davenport K."/>
            <person name="Detter J.C."/>
            <person name="Han C."/>
            <person name="Tapia R."/>
            <person name="Land M."/>
            <person name="Hauser L."/>
            <person name="Pati A."/>
            <person name="Mikhailova N."/>
            <person name="Woyke T."/>
            <person name="Klenk H.P."/>
            <person name="Kyrpides N."/>
            <person name="Ivanova N."/>
        </authorList>
    </citation>
    <scope>NUCLEOTIDE SEQUENCE [LARGE SCALE GENOMIC DNA]</scope>
    <source>
        <strain evidence="4">DSM 12710 / JCM 10830 / BK20S6-10-b1 / P8</strain>
    </source>
</reference>
<feature type="transmembrane region" description="Helical" evidence="1">
    <location>
        <begin position="45"/>
        <end position="65"/>
    </location>
</feature>
<dbReference type="AlphaFoldDB" id="D7DAN4"/>
<evidence type="ECO:0000259" key="2">
    <source>
        <dbReference type="PROSITE" id="PS50850"/>
    </source>
</evidence>
<dbReference type="eggNOG" id="arCOG00146">
    <property type="taxonomic scope" value="Archaea"/>
</dbReference>
<dbReference type="InterPro" id="IPR036259">
    <property type="entry name" value="MFS_trans_sf"/>
</dbReference>
<keyword evidence="1" id="KW-0812">Transmembrane</keyword>
<dbReference type="RefSeq" id="WP_013142429.1">
    <property type="nucleotide sequence ID" value="NC_014205.1"/>
</dbReference>
<keyword evidence="1" id="KW-0472">Membrane</keyword>
<protein>
    <submittedName>
        <fullName evidence="3">Major facilitator superfamily MFS_1</fullName>
    </submittedName>
</protein>
<dbReference type="HOGENOM" id="CLU_027408_6_3_2"/>
<dbReference type="STRING" id="591019.Shell_0083"/>
<organism evidence="3 4">
    <name type="scientific">Staphylothermus hellenicus (strain DSM 12710 / JCM 10830 / BK20S6-10-b1 / P8)</name>
    <dbReference type="NCBI Taxonomy" id="591019"/>
    <lineage>
        <taxon>Archaea</taxon>
        <taxon>Thermoproteota</taxon>
        <taxon>Thermoprotei</taxon>
        <taxon>Desulfurococcales</taxon>
        <taxon>Desulfurococcaceae</taxon>
        <taxon>Staphylothermus</taxon>
    </lineage>
</organism>
<feature type="transmembrane region" description="Helical" evidence="1">
    <location>
        <begin position="12"/>
        <end position="33"/>
    </location>
</feature>
<feature type="transmembrane region" description="Helical" evidence="1">
    <location>
        <begin position="373"/>
        <end position="395"/>
    </location>
</feature>
<accession>D7DAN4</accession>
<proteinExistence type="predicted"/>
<feature type="transmembrane region" description="Helical" evidence="1">
    <location>
        <begin position="86"/>
        <end position="105"/>
    </location>
</feature>
<dbReference type="KEGG" id="shc:Shell_0083"/>
<dbReference type="Pfam" id="PF13347">
    <property type="entry name" value="MFS_2"/>
    <property type="match status" value="1"/>
</dbReference>
<name>D7DAN4_STAHD</name>
<dbReference type="EMBL" id="CP002051">
    <property type="protein sequence ID" value="ADI31231.1"/>
    <property type="molecule type" value="Genomic_DNA"/>
</dbReference>
<dbReference type="GO" id="GO:0015293">
    <property type="term" value="F:symporter activity"/>
    <property type="evidence" value="ECO:0007669"/>
    <property type="project" value="InterPro"/>
</dbReference>
<dbReference type="GO" id="GO:0005886">
    <property type="term" value="C:plasma membrane"/>
    <property type="evidence" value="ECO:0007669"/>
    <property type="project" value="TreeGrafter"/>
</dbReference>
<evidence type="ECO:0000313" key="4">
    <source>
        <dbReference type="Proteomes" id="UP000002573"/>
    </source>
</evidence>
<dbReference type="GO" id="GO:0008643">
    <property type="term" value="P:carbohydrate transport"/>
    <property type="evidence" value="ECO:0007669"/>
    <property type="project" value="InterPro"/>
</dbReference>
<dbReference type="PANTHER" id="PTHR11328">
    <property type="entry name" value="MAJOR FACILITATOR SUPERFAMILY DOMAIN-CONTAINING PROTEIN"/>
    <property type="match status" value="1"/>
</dbReference>